<evidence type="ECO:0000313" key="1">
    <source>
        <dbReference type="EMBL" id="KAF2026207.1"/>
    </source>
</evidence>
<proteinExistence type="predicted"/>
<accession>A0A9P4LJ44</accession>
<organism evidence="1 2">
    <name type="scientific">Setomelanomma holmii</name>
    <dbReference type="NCBI Taxonomy" id="210430"/>
    <lineage>
        <taxon>Eukaryota</taxon>
        <taxon>Fungi</taxon>
        <taxon>Dikarya</taxon>
        <taxon>Ascomycota</taxon>
        <taxon>Pezizomycotina</taxon>
        <taxon>Dothideomycetes</taxon>
        <taxon>Pleosporomycetidae</taxon>
        <taxon>Pleosporales</taxon>
        <taxon>Pleosporineae</taxon>
        <taxon>Phaeosphaeriaceae</taxon>
        <taxon>Setomelanomma</taxon>
    </lineage>
</organism>
<dbReference type="Proteomes" id="UP000799777">
    <property type="component" value="Unassembled WGS sequence"/>
</dbReference>
<comment type="caution">
    <text evidence="1">The sequence shown here is derived from an EMBL/GenBank/DDBJ whole genome shotgun (WGS) entry which is preliminary data.</text>
</comment>
<dbReference type="EMBL" id="ML978247">
    <property type="protein sequence ID" value="KAF2026207.1"/>
    <property type="molecule type" value="Genomic_DNA"/>
</dbReference>
<dbReference type="AlphaFoldDB" id="A0A9P4LJ44"/>
<protein>
    <submittedName>
        <fullName evidence="1">Uncharacterized protein</fullName>
    </submittedName>
</protein>
<gene>
    <name evidence="1" type="ORF">EK21DRAFT_92551</name>
</gene>
<name>A0A9P4LJ44_9PLEO</name>
<sequence length="168" mass="18069">MTSSRPAKRLQQLLGMPTVNRRISGGTMRHIAFTGLAAGMSRASSPIRGRFLATDFDGGAARVLSSCGTVKDDLVMRSTCMEARARAEIEESEDAVAAQTAQIVAESRGAHMFESSDIAVLPSQPEGKVGVYLLKNFRHTGKQRMSIGCTTMIHNLCISHPCLPTNFG</sequence>
<keyword evidence="2" id="KW-1185">Reference proteome</keyword>
<reference evidence="1" key="1">
    <citation type="journal article" date="2020" name="Stud. Mycol.">
        <title>101 Dothideomycetes genomes: a test case for predicting lifestyles and emergence of pathogens.</title>
        <authorList>
            <person name="Haridas S."/>
            <person name="Albert R."/>
            <person name="Binder M."/>
            <person name="Bloem J."/>
            <person name="Labutti K."/>
            <person name="Salamov A."/>
            <person name="Andreopoulos B."/>
            <person name="Baker S."/>
            <person name="Barry K."/>
            <person name="Bills G."/>
            <person name="Bluhm B."/>
            <person name="Cannon C."/>
            <person name="Castanera R."/>
            <person name="Culley D."/>
            <person name="Daum C."/>
            <person name="Ezra D."/>
            <person name="Gonzalez J."/>
            <person name="Henrissat B."/>
            <person name="Kuo A."/>
            <person name="Liang C."/>
            <person name="Lipzen A."/>
            <person name="Lutzoni F."/>
            <person name="Magnuson J."/>
            <person name="Mondo S."/>
            <person name="Nolan M."/>
            <person name="Ohm R."/>
            <person name="Pangilinan J."/>
            <person name="Park H.-J."/>
            <person name="Ramirez L."/>
            <person name="Alfaro M."/>
            <person name="Sun H."/>
            <person name="Tritt A."/>
            <person name="Yoshinaga Y."/>
            <person name="Zwiers L.-H."/>
            <person name="Turgeon B."/>
            <person name="Goodwin S."/>
            <person name="Spatafora J."/>
            <person name="Crous P."/>
            <person name="Grigoriev I."/>
        </authorList>
    </citation>
    <scope>NUCLEOTIDE SEQUENCE</scope>
    <source>
        <strain evidence="1">CBS 110217</strain>
    </source>
</reference>
<evidence type="ECO:0000313" key="2">
    <source>
        <dbReference type="Proteomes" id="UP000799777"/>
    </source>
</evidence>